<evidence type="ECO:0000313" key="4">
    <source>
        <dbReference type="Proteomes" id="UP000194136"/>
    </source>
</evidence>
<accession>A0AA34TND2</accession>
<organism evidence="3 4">
    <name type="scientific">Vibrio syngnathi</name>
    <dbReference type="NCBI Taxonomy" id="3034029"/>
    <lineage>
        <taxon>Bacteria</taxon>
        <taxon>Pseudomonadati</taxon>
        <taxon>Pseudomonadota</taxon>
        <taxon>Gammaproteobacteria</taxon>
        <taxon>Vibrionales</taxon>
        <taxon>Vibrionaceae</taxon>
        <taxon>Vibrio</taxon>
    </lineage>
</organism>
<keyword evidence="4" id="KW-1185">Reference proteome</keyword>
<sequence length="368" mass="41152">MSVKFNPSRLKLARTRRQLTFKTLASEVGLTPRMVSEYEKDYCNSEPPEATVEAFSRALNYPPEFLLDEDAIENVSKDTVSFRSLKSMKAAQEHAAIGAGQIGVIINDFFESRYSLKDAELPDYNGYEPEVAAEALRQEWGLGNYSISNMIHQLEKHGVRVYSLAENTQDVDAFSFWKGNVAYVFLNTKKSGERSRFDAAHELGHLILHKHGTAQGKDAEAEADKFASNFLMPRSTILPYKGNNISIESILTLKHNWKVSAMALIVQMRSVGVLSEWQYKSLIIVASKMGLRTREIDGITREQSHVISKILAALESEGVSIASLAKMLHLPLDEVTSLLFSFGVVHSDFTNTANRQTPSHKPALRLVK</sequence>
<feature type="domain" description="HTH cro/C1-type" evidence="2">
    <location>
        <begin position="10"/>
        <end position="66"/>
    </location>
</feature>
<dbReference type="RefSeq" id="WP_155758979.1">
    <property type="nucleotide sequence ID" value="NZ_CP017916.1"/>
</dbReference>
<dbReference type="PROSITE" id="PS50943">
    <property type="entry name" value="HTH_CROC1"/>
    <property type="match status" value="1"/>
</dbReference>
<dbReference type="InterPro" id="IPR052345">
    <property type="entry name" value="Rad_response_metalloprotease"/>
</dbReference>
<evidence type="ECO:0000313" key="3">
    <source>
        <dbReference type="EMBL" id="ARP37974.1"/>
    </source>
</evidence>
<dbReference type="Pfam" id="PF06114">
    <property type="entry name" value="Peptidase_M78"/>
    <property type="match status" value="1"/>
</dbReference>
<dbReference type="InterPro" id="IPR010982">
    <property type="entry name" value="Lambda_DNA-bd_dom_sf"/>
</dbReference>
<evidence type="ECO:0000259" key="2">
    <source>
        <dbReference type="PROSITE" id="PS50943"/>
    </source>
</evidence>
<dbReference type="Pfam" id="PF01381">
    <property type="entry name" value="HTH_3"/>
    <property type="match status" value="1"/>
</dbReference>
<dbReference type="PANTHER" id="PTHR43236">
    <property type="entry name" value="ANTITOXIN HIGA1"/>
    <property type="match status" value="1"/>
</dbReference>
<gene>
    <name evidence="3" type="ORF">K08M4_12180</name>
</gene>
<dbReference type="SMART" id="SM00530">
    <property type="entry name" value="HTH_XRE"/>
    <property type="match status" value="1"/>
</dbReference>
<proteinExistence type="inferred from homology"/>
<dbReference type="InterPro" id="IPR010359">
    <property type="entry name" value="IrrE_HExxH"/>
</dbReference>
<dbReference type="GO" id="GO:0003677">
    <property type="term" value="F:DNA binding"/>
    <property type="evidence" value="ECO:0007669"/>
    <property type="project" value="InterPro"/>
</dbReference>
<name>A0AA34TND2_9VIBR</name>
<dbReference type="SUPFAM" id="SSF47413">
    <property type="entry name" value="lambda repressor-like DNA-binding domains"/>
    <property type="match status" value="1"/>
</dbReference>
<dbReference type="CDD" id="cd00093">
    <property type="entry name" value="HTH_XRE"/>
    <property type="match status" value="1"/>
</dbReference>
<dbReference type="Proteomes" id="UP000194136">
    <property type="component" value="Chromosome 1"/>
</dbReference>
<dbReference type="AlphaFoldDB" id="A0AA34TND2"/>
<dbReference type="PANTHER" id="PTHR43236:SF1">
    <property type="entry name" value="BLL7220 PROTEIN"/>
    <property type="match status" value="1"/>
</dbReference>
<reference evidence="3 4" key="1">
    <citation type="submission" date="2016-10" db="EMBL/GenBank/DDBJ databases">
        <title>The High Quality Genome of Vibrio splendidus K08M4.</title>
        <authorList>
            <person name="Wendling C."/>
            <person name="Chibani C.M."/>
            <person name="Hertel R."/>
            <person name="Sproer C."/>
            <person name="Bunk B."/>
            <person name="Overmann J."/>
            <person name="Roth O."/>
            <person name="Liesegang H."/>
        </authorList>
    </citation>
    <scope>NUCLEOTIDE SEQUENCE [LARGE SCALE GENOMIC DNA]</scope>
    <source>
        <strain evidence="3 4">K08M4</strain>
    </source>
</reference>
<dbReference type="EMBL" id="CP017916">
    <property type="protein sequence ID" value="ARP37974.1"/>
    <property type="molecule type" value="Genomic_DNA"/>
</dbReference>
<protein>
    <submittedName>
        <fullName evidence="3">Helix-turn-helix protein</fullName>
    </submittedName>
</protein>
<evidence type="ECO:0000256" key="1">
    <source>
        <dbReference type="ARBA" id="ARBA00007227"/>
    </source>
</evidence>
<comment type="similarity">
    <text evidence="1">Belongs to the short-chain fatty acyl-CoA assimilation regulator (ScfR) family.</text>
</comment>
<dbReference type="KEGG" id="vsy:K08M4_12180"/>
<dbReference type="Gene3D" id="1.10.260.40">
    <property type="entry name" value="lambda repressor-like DNA-binding domains"/>
    <property type="match status" value="1"/>
</dbReference>
<dbReference type="InterPro" id="IPR001387">
    <property type="entry name" value="Cro/C1-type_HTH"/>
</dbReference>
<dbReference type="Gene3D" id="1.10.10.2910">
    <property type="match status" value="1"/>
</dbReference>